<organism evidence="3 4">
    <name type="scientific">Vanilla planifolia</name>
    <name type="common">Vanilla</name>
    <dbReference type="NCBI Taxonomy" id="51239"/>
    <lineage>
        <taxon>Eukaryota</taxon>
        <taxon>Viridiplantae</taxon>
        <taxon>Streptophyta</taxon>
        <taxon>Embryophyta</taxon>
        <taxon>Tracheophyta</taxon>
        <taxon>Spermatophyta</taxon>
        <taxon>Magnoliopsida</taxon>
        <taxon>Liliopsida</taxon>
        <taxon>Asparagales</taxon>
        <taxon>Orchidaceae</taxon>
        <taxon>Vanilloideae</taxon>
        <taxon>Vanilleae</taxon>
        <taxon>Vanilla</taxon>
    </lineage>
</organism>
<comment type="caution">
    <text evidence="3">The sequence shown here is derived from an EMBL/GenBank/DDBJ whole genome shotgun (WGS) entry which is preliminary data.</text>
</comment>
<dbReference type="Proteomes" id="UP000639772">
    <property type="component" value="Unassembled WGS sequence"/>
</dbReference>
<accession>A0A835PAK7</accession>
<dbReference type="EMBL" id="JADCNL010000305">
    <property type="protein sequence ID" value="KAG0448576.1"/>
    <property type="molecule type" value="Genomic_DNA"/>
</dbReference>
<protein>
    <submittedName>
        <fullName evidence="3">Uncharacterized protein</fullName>
    </submittedName>
</protein>
<dbReference type="Proteomes" id="UP000636800">
    <property type="component" value="Unassembled WGS sequence"/>
</dbReference>
<keyword evidence="4" id="KW-1185">Reference proteome</keyword>
<dbReference type="AlphaFoldDB" id="A0A835PAK7"/>
<evidence type="ECO:0000313" key="2">
    <source>
        <dbReference type="EMBL" id="KAG0448455.1"/>
    </source>
</evidence>
<dbReference type="EMBL" id="JADCNM010000306">
    <property type="protein sequence ID" value="KAG0448455.1"/>
    <property type="molecule type" value="Genomic_DNA"/>
</dbReference>
<evidence type="ECO:0000313" key="3">
    <source>
        <dbReference type="EMBL" id="KAG0448576.1"/>
    </source>
</evidence>
<name>A0A835PAK7_VANPL</name>
<reference evidence="4 5" key="1">
    <citation type="journal article" date="2020" name="Nat. Food">
        <title>A phased Vanilla planifolia genome enables genetic improvement of flavour and production.</title>
        <authorList>
            <person name="Hasing T."/>
            <person name="Tang H."/>
            <person name="Brym M."/>
            <person name="Khazi F."/>
            <person name="Huang T."/>
            <person name="Chambers A.H."/>
        </authorList>
    </citation>
    <scope>NUCLEOTIDE SEQUENCE [LARGE SCALE GENOMIC DNA]</scope>
    <source>
        <tissue evidence="3">Leaf</tissue>
    </source>
</reference>
<evidence type="ECO:0000256" key="1">
    <source>
        <dbReference type="SAM" id="MobiDB-lite"/>
    </source>
</evidence>
<evidence type="ECO:0000313" key="5">
    <source>
        <dbReference type="Proteomes" id="UP000639772"/>
    </source>
</evidence>
<evidence type="ECO:0000313" key="4">
    <source>
        <dbReference type="Proteomes" id="UP000636800"/>
    </source>
</evidence>
<proteinExistence type="predicted"/>
<feature type="region of interest" description="Disordered" evidence="1">
    <location>
        <begin position="21"/>
        <end position="49"/>
    </location>
</feature>
<gene>
    <name evidence="3" type="ORF">HPP92_027746</name>
    <name evidence="2" type="ORF">HPP92_027804</name>
</gene>
<sequence length="116" mass="13043">MSYLRLPNYVSQEKYYGRASQQTSLTKHDKTTQFCRGGEGGGSGDSSRDLGLSPKLAFAVPKCGASCQGPKQFTTLKVGIIDEDEEELEILLNSKMIMEEKISIDEKYIERRKEEK</sequence>